<feature type="domain" description="Reverse transcriptase" evidence="1">
    <location>
        <begin position="100"/>
        <end position="370"/>
    </location>
</feature>
<dbReference type="GO" id="GO:0071897">
    <property type="term" value="P:DNA biosynthetic process"/>
    <property type="evidence" value="ECO:0007669"/>
    <property type="project" value="UniProtKB-ARBA"/>
</dbReference>
<dbReference type="OrthoDB" id="420528at2759"/>
<dbReference type="PANTHER" id="PTHR19446">
    <property type="entry name" value="REVERSE TRANSCRIPTASES"/>
    <property type="match status" value="1"/>
</dbReference>
<dbReference type="STRING" id="1661398.A0A482WCR7"/>
<gene>
    <name evidence="2" type="ORF">BDFB_008086</name>
</gene>
<evidence type="ECO:0000313" key="3">
    <source>
        <dbReference type="Proteomes" id="UP000292052"/>
    </source>
</evidence>
<evidence type="ECO:0000259" key="1">
    <source>
        <dbReference type="PROSITE" id="PS50878"/>
    </source>
</evidence>
<dbReference type="InterPro" id="IPR000477">
    <property type="entry name" value="RT_dom"/>
</dbReference>
<dbReference type="EMBL" id="QDEB01008033">
    <property type="protein sequence ID" value="RZC42429.1"/>
    <property type="molecule type" value="Genomic_DNA"/>
</dbReference>
<dbReference type="SUPFAM" id="SSF56672">
    <property type="entry name" value="DNA/RNA polymerases"/>
    <property type="match status" value="1"/>
</dbReference>
<protein>
    <submittedName>
        <fullName evidence="2">RVT 1 domain containing protein</fullName>
    </submittedName>
</protein>
<proteinExistence type="predicted"/>
<organism evidence="2 3">
    <name type="scientific">Asbolus verrucosus</name>
    <name type="common">Desert ironclad beetle</name>
    <dbReference type="NCBI Taxonomy" id="1661398"/>
    <lineage>
        <taxon>Eukaryota</taxon>
        <taxon>Metazoa</taxon>
        <taxon>Ecdysozoa</taxon>
        <taxon>Arthropoda</taxon>
        <taxon>Hexapoda</taxon>
        <taxon>Insecta</taxon>
        <taxon>Pterygota</taxon>
        <taxon>Neoptera</taxon>
        <taxon>Endopterygota</taxon>
        <taxon>Coleoptera</taxon>
        <taxon>Polyphaga</taxon>
        <taxon>Cucujiformia</taxon>
        <taxon>Tenebrionidae</taxon>
        <taxon>Pimeliinae</taxon>
        <taxon>Asbolus</taxon>
    </lineage>
</organism>
<comment type="caution">
    <text evidence="2">The sequence shown here is derived from an EMBL/GenBank/DDBJ whole genome shotgun (WGS) entry which is preliminary data.</text>
</comment>
<name>A0A482WCR7_ASBVE</name>
<dbReference type="Proteomes" id="UP000292052">
    <property type="component" value="Unassembled WGS sequence"/>
</dbReference>
<dbReference type="Pfam" id="PF00078">
    <property type="entry name" value="RVT_1"/>
    <property type="match status" value="1"/>
</dbReference>
<sequence length="524" mass="60890">MTDKEKAEMLAEHYQTIHKKDDTYTTQHTDIEKQVTNFINSPTIINEKYTKNMTTSLTEIVNIIKKLKTNKAPGLDKIENKVIKNMSKKSLIQLTNIINAIFKFNHYPTQFKTSKVIPIHKTGKNPQSPNSYRPISLPSILAKVTEKIIHNRLEKILRAKNIKLDTQFGFKKHHNTVQQLIRIVNDISINFNKDNNTVMTLYDIEKAFDKVWVEGLIYKMIKYGIEPNFIKLIYSYLTDRKIIVQVGNSQSKARRTEREVPQGSVLGPALFSLFITDITHFPKTKMALYADDTAIYAHSHSAQVACKQIQIHTNMLEQYYKKWKIQLNNDKTEQIVFSKKFTNVKILDKLKVGGNKIVESKQVKYLGTYLDSRLNYNENTKQLIKKGSGVLKNLYSLLSKRSKLKTKNKIHIYKAIIRPVITYAAPVWCGLSDTAIKPLEVFQNKCMRLILNESRYARVAQMRERAEIQSIKEYVRDVSNKFYTDQLKYNKLTKQITKITSTNTPFRIKHKLPHQTLKIFQRPG</sequence>
<accession>A0A482WCR7</accession>
<dbReference type="PROSITE" id="PS50878">
    <property type="entry name" value="RT_POL"/>
    <property type="match status" value="1"/>
</dbReference>
<evidence type="ECO:0000313" key="2">
    <source>
        <dbReference type="EMBL" id="RZC42429.1"/>
    </source>
</evidence>
<keyword evidence="3" id="KW-1185">Reference proteome</keyword>
<dbReference type="AlphaFoldDB" id="A0A482WCR7"/>
<dbReference type="CDD" id="cd01650">
    <property type="entry name" value="RT_nLTR_like"/>
    <property type="match status" value="1"/>
</dbReference>
<dbReference type="InterPro" id="IPR043502">
    <property type="entry name" value="DNA/RNA_pol_sf"/>
</dbReference>
<reference evidence="2 3" key="1">
    <citation type="submission" date="2017-03" db="EMBL/GenBank/DDBJ databases">
        <title>Genome of the blue death feigning beetle - Asbolus verrucosus.</title>
        <authorList>
            <person name="Rider S.D."/>
        </authorList>
    </citation>
    <scope>NUCLEOTIDE SEQUENCE [LARGE SCALE GENOMIC DNA]</scope>
    <source>
        <strain evidence="2">Butters</strain>
        <tissue evidence="2">Head and leg muscle</tissue>
    </source>
</reference>